<keyword evidence="2" id="KW-1185">Reference proteome</keyword>
<evidence type="ECO:0000313" key="1">
    <source>
        <dbReference type="EMBL" id="BCO38056.1"/>
    </source>
</evidence>
<dbReference type="InterPro" id="IPR015330">
    <property type="entry name" value="DNA_primase/pol_bifunc_N"/>
</dbReference>
<dbReference type="Pfam" id="PF09250">
    <property type="entry name" value="Prim-Pol"/>
    <property type="match status" value="1"/>
</dbReference>
<dbReference type="OrthoDB" id="3171622at2"/>
<protein>
    <submittedName>
        <fullName evidence="1">Uncharacterized protein</fullName>
    </submittedName>
</protein>
<sequence length="794" mass="87183">MIPAEGDGGKPIGDGSGSGLTADEFIATANELLDKGYHPIAIGRIDPSRPDAPPGKIPWHSGVTGYDGDDADADEVERWPEDVATRIRNGERGILNIGTRMPVGVVGIDVDAYDGKRGLNTIGEHEARLGPLPTTFVLTARPYHGGSGIRLYRVPDDWRGMTVLKADDGSNGHVELIQRHHRLAAAPPSYHYTGQRYKTYDQCTGQSVPLPPMQELPKLPDVWLDGLRVDATKAVSGEATDETAEQFAAEHTSNAQPWHLTKYVVPPVRKATAETRNAAFDALHEAARWARVGWYPWATAVAEIEAAARDSYAQRDSRFDEADFARSARYAVDAANAEDLADLEGRAKRRLAQERNSELADRTLAPGGRWHPDTLDEKLRALPVEPGDDCGGEDDVPSWQPVDIARARRGAGAAPPTILKRSDGACLFYRGKVHSVHGESESGKSWLVQCAAAECLLNGEPVLYIDFEDEAGAVAERLIRLGVPAEIVENTALFMYVHPEAPPTTDAERAAFHALLASTYSFAVIDGVTDSMGMFGLSANDADDVARWHRVLPKAIARDTNAAVACVDHVAKDTNTRGRFALGSQHKIPGLSGAAYVVEMEQPFAVGQAGVASVRVGKDRPGRVRGLGGRWRKSDRTQHVADLHLDSTDADRSVWALEMPHGIGKSTDIDDAKSTKTKKTFRPAWFMEQVSRYWEEADDPADRTNNKTVNAMCQERKEQGKTQHREHWRNAIKFLVDEGFAKTEKGARDSEIHVVVKPYRQHEDPQCDAYSDTAEVDVENWKRKLSDLKETDET</sequence>
<proteinExistence type="predicted"/>
<dbReference type="AlphaFoldDB" id="A0A2I3EK60"/>
<reference evidence="1 2" key="1">
    <citation type="submission" date="2020-12" db="EMBL/GenBank/DDBJ databases">
        <title>Complete genome sequence of Mycobacterium heckeshornense JCM 15655T, closely related to a pathogenic non-tuberculous mycobacterial species Mycobacterium xenopi.</title>
        <authorList>
            <person name="Yoshida M."/>
            <person name="Fukano H."/>
            <person name="Asakura T."/>
            <person name="Suzuki M."/>
            <person name="Hoshino Y."/>
        </authorList>
    </citation>
    <scope>NUCLEOTIDE SEQUENCE [LARGE SCALE GENOMIC DNA]</scope>
    <source>
        <strain evidence="1 2">JCM 15655</strain>
    </source>
</reference>
<dbReference type="Proteomes" id="UP000595446">
    <property type="component" value="Chromosome"/>
</dbReference>
<evidence type="ECO:0000313" key="2">
    <source>
        <dbReference type="Proteomes" id="UP000595446"/>
    </source>
</evidence>
<organism evidence="1 2">
    <name type="scientific">Mycobacterium heckeshornense</name>
    <dbReference type="NCBI Taxonomy" id="110505"/>
    <lineage>
        <taxon>Bacteria</taxon>
        <taxon>Bacillati</taxon>
        <taxon>Actinomycetota</taxon>
        <taxon>Actinomycetes</taxon>
        <taxon>Mycobacteriales</taxon>
        <taxon>Mycobacteriaceae</taxon>
        <taxon>Mycobacterium</taxon>
    </lineage>
</organism>
<accession>A0A2I3EK60</accession>
<dbReference type="InterPro" id="IPR027417">
    <property type="entry name" value="P-loop_NTPase"/>
</dbReference>
<dbReference type="Gene3D" id="3.40.50.300">
    <property type="entry name" value="P-loop containing nucleotide triphosphate hydrolases"/>
    <property type="match status" value="1"/>
</dbReference>
<gene>
    <name evidence="1" type="ORF">MHEC_44890</name>
</gene>
<dbReference type="Pfam" id="PF13481">
    <property type="entry name" value="AAA_25"/>
    <property type="match status" value="1"/>
</dbReference>
<dbReference type="STRING" id="110505.ACT16_19630"/>
<name>A0A2I3EK60_9MYCO</name>
<dbReference type="SUPFAM" id="SSF52540">
    <property type="entry name" value="P-loop containing nucleoside triphosphate hydrolases"/>
    <property type="match status" value="1"/>
</dbReference>
<dbReference type="RefSeq" id="WP_048893134.1">
    <property type="nucleotide sequence ID" value="NZ_JACKTA010000064.1"/>
</dbReference>
<dbReference type="SMART" id="SM00943">
    <property type="entry name" value="Prim-Pol"/>
    <property type="match status" value="1"/>
</dbReference>
<dbReference type="EMBL" id="AP024237">
    <property type="protein sequence ID" value="BCO38056.1"/>
    <property type="molecule type" value="Genomic_DNA"/>
</dbReference>